<evidence type="ECO:0000313" key="3">
    <source>
        <dbReference type="EMBL" id="LAA00180.1"/>
    </source>
</evidence>
<keyword evidence="2" id="KW-1133">Transmembrane helix</keyword>
<keyword evidence="2" id="KW-0812">Transmembrane</keyword>
<feature type="region of interest" description="Disordered" evidence="1">
    <location>
        <begin position="49"/>
        <end position="328"/>
    </location>
</feature>
<evidence type="ECO:0000256" key="2">
    <source>
        <dbReference type="SAM" id="Phobius"/>
    </source>
</evidence>
<accession>A0A2L2XYU7</accession>
<reference evidence="3" key="1">
    <citation type="journal article" date="2016" name="Mol. Ecol. Resour.">
        <title>Evaluation of the impact of RNA preservation methods of spiders for de novo transcriptome assembly.</title>
        <authorList>
            <person name="Kono N."/>
            <person name="Nakamura H."/>
            <person name="Ito Y."/>
            <person name="Tomita M."/>
            <person name="Arakawa K."/>
        </authorList>
    </citation>
    <scope>NUCLEOTIDE SEQUENCE</scope>
    <source>
        <tissue evidence="3">Whole body</tissue>
    </source>
</reference>
<evidence type="ECO:0000256" key="1">
    <source>
        <dbReference type="SAM" id="MobiDB-lite"/>
    </source>
</evidence>
<dbReference type="EMBL" id="IAAA01004644">
    <property type="protein sequence ID" value="LAA00180.1"/>
    <property type="molecule type" value="mRNA"/>
</dbReference>
<feature type="region of interest" description="Disordered" evidence="1">
    <location>
        <begin position="349"/>
        <end position="374"/>
    </location>
</feature>
<proteinExistence type="evidence at transcript level"/>
<dbReference type="OrthoDB" id="6433207at2759"/>
<feature type="compositionally biased region" description="Polar residues" evidence="1">
    <location>
        <begin position="299"/>
        <end position="308"/>
    </location>
</feature>
<protein>
    <submittedName>
        <fullName evidence="3">Uncharacterized protein</fullName>
    </submittedName>
</protein>
<keyword evidence="2" id="KW-0472">Membrane</keyword>
<feature type="compositionally biased region" description="Basic and acidic residues" evidence="1">
    <location>
        <begin position="83"/>
        <end position="115"/>
    </location>
</feature>
<feature type="transmembrane region" description="Helical" evidence="2">
    <location>
        <begin position="16"/>
        <end position="36"/>
    </location>
</feature>
<feature type="compositionally biased region" description="Basic and acidic residues" evidence="1">
    <location>
        <begin position="200"/>
        <end position="298"/>
    </location>
</feature>
<feature type="compositionally biased region" description="Basic and acidic residues" evidence="1">
    <location>
        <begin position="122"/>
        <end position="135"/>
    </location>
</feature>
<feature type="compositionally biased region" description="Polar residues" evidence="1">
    <location>
        <begin position="169"/>
        <end position="185"/>
    </location>
</feature>
<organism evidence="3">
    <name type="scientific">Parasteatoda tepidariorum</name>
    <name type="common">Common house spider</name>
    <name type="synonym">Achaearanea tepidariorum</name>
    <dbReference type="NCBI Taxonomy" id="114398"/>
    <lineage>
        <taxon>Eukaryota</taxon>
        <taxon>Metazoa</taxon>
        <taxon>Ecdysozoa</taxon>
        <taxon>Arthropoda</taxon>
        <taxon>Chelicerata</taxon>
        <taxon>Arachnida</taxon>
        <taxon>Araneae</taxon>
        <taxon>Araneomorphae</taxon>
        <taxon>Entelegynae</taxon>
        <taxon>Araneoidea</taxon>
        <taxon>Theridiidae</taxon>
        <taxon>Parasteatoda</taxon>
    </lineage>
</organism>
<dbReference type="AlphaFoldDB" id="A0A2L2XYU7"/>
<name>A0A2L2XYU7_PARTP</name>
<sequence length="400" mass="44024">MLYNFNMEFLQAFNPLYAVPIVAVIFCALIVFTFGFKSPIQPPSFEGLEEKKSVRKRKTKEIQKQSKLVTNGKANGIASGKGKIQEVPKKKETVDNSEKPNEKPKSSEKISADKKVIKKTKPKNEKPQEKKKENVVADEANDDGWVQLVSKKGKKNRKKEDSVGPDIQFTLNQSPSRKATDTNDVNEVEKVSPSPSHVEVLNEAKKEMPEEKLLKKPNKKEAPISKKEAPASKKEAPVTKKEAPVTKKEAPVTKKEAPVTKKEAPVSKKEAPASPEKPAKLDSTVEVKPDENLEHDLKPSTNIPTASEDTGKSKKKKKKQGAASVAVEASSIIASPPVEIEPVSKIAEAPLAPPKSSEPVVDNKPVSTPEDSKTNVVFDELAGLYPEAKEKKKKKVRRDH</sequence>